<evidence type="ECO:0000256" key="1">
    <source>
        <dbReference type="SAM" id="Coils"/>
    </source>
</evidence>
<comment type="caution">
    <text evidence="4">The sequence shown here is derived from an EMBL/GenBank/DDBJ whole genome shotgun (WGS) entry which is preliminary data.</text>
</comment>
<evidence type="ECO:0000313" key="5">
    <source>
        <dbReference type="Proteomes" id="UP001159428"/>
    </source>
</evidence>
<feature type="non-terminal residue" evidence="4">
    <location>
        <position position="353"/>
    </location>
</feature>
<feature type="compositionally biased region" description="Basic and acidic residues" evidence="2">
    <location>
        <begin position="55"/>
        <end position="75"/>
    </location>
</feature>
<evidence type="ECO:0000256" key="2">
    <source>
        <dbReference type="SAM" id="MobiDB-lite"/>
    </source>
</evidence>
<accession>A0AAU9VU06</accession>
<dbReference type="InterPro" id="IPR005162">
    <property type="entry name" value="Retrotrans_gag_dom"/>
</dbReference>
<keyword evidence="1" id="KW-0175">Coiled coil</keyword>
<sequence length="353" mass="40068">MSRFFRKKTNPYNLRSKGKLRGKNTPPTRVDACVETDLPFDESDIAPEVRQGPTAEKDTDSEPLENHQRDSDKFNKTNLELVDISEVSTSEDSSDSLEPPCPGNTQDTEEINTLTEEIDIFQEEENFTDTALATGGQQGIPLDVPAARTQLINNLAGPAETFMFELPPEERGSFMLLKQALVKRYSTKDRAWVKRRRLVARRQGPHELLSDYINDMHELFSGLNMAEVDKVTYFTEGLTQPLKIKVLERMPETLLQAEEVARTVNSISQRENTTKEGDQIERLIEALNRSQQPQLIQAHLEKLTQGLDGLTPITTHKVAACSEPRGNYERKLDELTNLMQRMEGQLQDQIKNL</sequence>
<evidence type="ECO:0000259" key="3">
    <source>
        <dbReference type="Pfam" id="PF03732"/>
    </source>
</evidence>
<reference evidence="4 5" key="1">
    <citation type="submission" date="2022-05" db="EMBL/GenBank/DDBJ databases">
        <authorList>
            <consortium name="Genoscope - CEA"/>
            <person name="William W."/>
        </authorList>
    </citation>
    <scope>NUCLEOTIDE SEQUENCE [LARGE SCALE GENOMIC DNA]</scope>
</reference>
<dbReference type="EMBL" id="CALNXJ010000004">
    <property type="protein sequence ID" value="CAH3037907.1"/>
    <property type="molecule type" value="Genomic_DNA"/>
</dbReference>
<name>A0AAU9VU06_9CNID</name>
<dbReference type="Proteomes" id="UP001159428">
    <property type="component" value="Unassembled WGS sequence"/>
</dbReference>
<evidence type="ECO:0000313" key="4">
    <source>
        <dbReference type="EMBL" id="CAH3037907.1"/>
    </source>
</evidence>
<feature type="domain" description="Retrotransposon gag" evidence="3">
    <location>
        <begin position="154"/>
        <end position="239"/>
    </location>
</feature>
<organism evidence="4 5">
    <name type="scientific">Pocillopora meandrina</name>
    <dbReference type="NCBI Taxonomy" id="46732"/>
    <lineage>
        <taxon>Eukaryota</taxon>
        <taxon>Metazoa</taxon>
        <taxon>Cnidaria</taxon>
        <taxon>Anthozoa</taxon>
        <taxon>Hexacorallia</taxon>
        <taxon>Scleractinia</taxon>
        <taxon>Astrocoeniina</taxon>
        <taxon>Pocilloporidae</taxon>
        <taxon>Pocillopora</taxon>
    </lineage>
</organism>
<protein>
    <recommendedName>
        <fullName evidence="3">Retrotransposon gag domain-containing protein</fullName>
    </recommendedName>
</protein>
<feature type="coiled-coil region" evidence="1">
    <location>
        <begin position="325"/>
        <end position="352"/>
    </location>
</feature>
<dbReference type="Pfam" id="PF03732">
    <property type="entry name" value="Retrotrans_gag"/>
    <property type="match status" value="1"/>
</dbReference>
<feature type="region of interest" description="Disordered" evidence="2">
    <location>
        <begin position="1"/>
        <end position="108"/>
    </location>
</feature>
<dbReference type="AlphaFoldDB" id="A0AAU9VU06"/>
<gene>
    <name evidence="4" type="ORF">PMEA_00021421</name>
</gene>
<proteinExistence type="predicted"/>
<keyword evidence="5" id="KW-1185">Reference proteome</keyword>